<dbReference type="NCBIfam" id="TIGR02532">
    <property type="entry name" value="IV_pilin_GFxxxE"/>
    <property type="match status" value="1"/>
</dbReference>
<reference evidence="13" key="1">
    <citation type="journal article" date="2023" name="Front. Microbiol.">
        <title>Ralstonia chuxiongensis sp. nov., Ralstonia mojiangensis sp. nov., and Ralstonia soli sp. nov., isolated from tobacco fields, are three novel species in the family Burkholderiaceae.</title>
        <authorList>
            <person name="Lu C.H."/>
            <person name="Zhang Y.Y."/>
            <person name="Jiang N."/>
            <person name="Chen W."/>
            <person name="Shao X."/>
            <person name="Zhao Z.M."/>
            <person name="Lu W.L."/>
            <person name="Hu X."/>
            <person name="Xi Y.X."/>
            <person name="Zou S.Y."/>
            <person name="Wei Q.J."/>
            <person name="Lin Z.L."/>
            <person name="Gong L."/>
            <person name="Gai X.T."/>
            <person name="Zhang L.Q."/>
            <person name="Li J.Y."/>
            <person name="Jin Y."/>
            <person name="Xia Z.Y."/>
        </authorList>
    </citation>
    <scope>NUCLEOTIDE SEQUENCE</scope>
    <source>
        <strain evidence="13">22TCCZM01-4</strain>
    </source>
</reference>
<dbReference type="GO" id="GO:0015627">
    <property type="term" value="C:type II protein secretion system complex"/>
    <property type="evidence" value="ECO:0007669"/>
    <property type="project" value="InterPro"/>
</dbReference>
<reference evidence="13" key="2">
    <citation type="submission" date="2023-02" db="EMBL/GenBank/DDBJ databases">
        <authorList>
            <person name="Lu C.-H."/>
        </authorList>
    </citation>
    <scope>NUCLEOTIDE SEQUENCE</scope>
    <source>
        <strain evidence="13">22TCCZM01-4</strain>
    </source>
</reference>
<keyword evidence="8 11" id="KW-0472">Membrane</keyword>
<gene>
    <name evidence="13" type="ORF">N5I87_13900</name>
</gene>
<evidence type="ECO:0000256" key="4">
    <source>
        <dbReference type="ARBA" id="ARBA00022481"/>
    </source>
</evidence>
<dbReference type="Pfam" id="PF12019">
    <property type="entry name" value="GspH"/>
    <property type="match status" value="1"/>
</dbReference>
<dbReference type="GO" id="GO:0005886">
    <property type="term" value="C:plasma membrane"/>
    <property type="evidence" value="ECO:0007669"/>
    <property type="project" value="UniProtKB-SubCell"/>
</dbReference>
<evidence type="ECO:0000256" key="5">
    <source>
        <dbReference type="ARBA" id="ARBA00022519"/>
    </source>
</evidence>
<evidence type="ECO:0000256" key="1">
    <source>
        <dbReference type="ARBA" id="ARBA00004377"/>
    </source>
</evidence>
<dbReference type="PROSITE" id="PS00409">
    <property type="entry name" value="PROKAR_NTER_METHYL"/>
    <property type="match status" value="1"/>
</dbReference>
<dbReference type="Gene3D" id="3.55.40.10">
    <property type="entry name" value="minor pseudopilin epsh domain"/>
    <property type="match status" value="1"/>
</dbReference>
<proteinExistence type="inferred from homology"/>
<evidence type="ECO:0000256" key="10">
    <source>
        <dbReference type="ARBA" id="ARBA00030775"/>
    </source>
</evidence>
<organism evidence="13 14">
    <name type="scientific">Ralstonia mojiangensis</name>
    <dbReference type="NCBI Taxonomy" id="2953895"/>
    <lineage>
        <taxon>Bacteria</taxon>
        <taxon>Pseudomonadati</taxon>
        <taxon>Pseudomonadota</taxon>
        <taxon>Betaproteobacteria</taxon>
        <taxon>Burkholderiales</taxon>
        <taxon>Burkholderiaceae</taxon>
        <taxon>Ralstonia</taxon>
    </lineage>
</organism>
<evidence type="ECO:0000256" key="11">
    <source>
        <dbReference type="SAM" id="Phobius"/>
    </source>
</evidence>
<comment type="caution">
    <text evidence="13">The sequence shown here is derived from an EMBL/GenBank/DDBJ whole genome shotgun (WGS) entry which is preliminary data.</text>
</comment>
<dbReference type="GO" id="GO:0015628">
    <property type="term" value="P:protein secretion by the type II secretion system"/>
    <property type="evidence" value="ECO:0007669"/>
    <property type="project" value="InterPro"/>
</dbReference>
<dbReference type="InterPro" id="IPR045584">
    <property type="entry name" value="Pilin-like"/>
</dbReference>
<evidence type="ECO:0000313" key="14">
    <source>
        <dbReference type="Proteomes" id="UP001164374"/>
    </source>
</evidence>
<evidence type="ECO:0000256" key="8">
    <source>
        <dbReference type="ARBA" id="ARBA00023136"/>
    </source>
</evidence>
<evidence type="ECO:0000256" key="6">
    <source>
        <dbReference type="ARBA" id="ARBA00022692"/>
    </source>
</evidence>
<feature type="transmembrane region" description="Helical" evidence="11">
    <location>
        <begin position="12"/>
        <end position="36"/>
    </location>
</feature>
<comment type="similarity">
    <text evidence="9">Belongs to the GSP H family.</text>
</comment>
<dbReference type="RefSeq" id="WP_260773164.1">
    <property type="nucleotide sequence ID" value="NZ_JAOCQH010000004.1"/>
</dbReference>
<comment type="subcellular location">
    <subcellularLocation>
        <location evidence="1">Cell inner membrane</location>
        <topology evidence="1">Single-pass membrane protein</topology>
    </subcellularLocation>
</comment>
<evidence type="ECO:0000256" key="3">
    <source>
        <dbReference type="ARBA" id="ARBA00022475"/>
    </source>
</evidence>
<keyword evidence="5" id="KW-0997">Cell inner membrane</keyword>
<dbReference type="EMBL" id="JAOCQJ010000003">
    <property type="protein sequence ID" value="MCT7317097.1"/>
    <property type="molecule type" value="Genomic_DNA"/>
</dbReference>
<keyword evidence="3" id="KW-1003">Cell membrane</keyword>
<evidence type="ECO:0000256" key="7">
    <source>
        <dbReference type="ARBA" id="ARBA00022989"/>
    </source>
</evidence>
<sequence length="199" mass="21277">MTVKKPMPTRSSLSGFTLVELIATISIAAVLLMLAAPSLSDFMRKQRVITSVDSLTAAIGQARSIAIATNSYVTIAPVDNQNWSKGWQVFSEGQSPDGQYVATSDKLIGQYDELPAGMGITFDSTANIAGSIASKSSLTYSPAGYTVTTGRVPQVNAYFYVYYIDTKNPARMLIINALGRARTCDPVATPSTCDKSLTQ</sequence>
<accession>A0AAE3I4N5</accession>
<evidence type="ECO:0000259" key="12">
    <source>
        <dbReference type="Pfam" id="PF12019"/>
    </source>
</evidence>
<protein>
    <recommendedName>
        <fullName evidence="2">Type II secretion system protein H</fullName>
    </recommendedName>
    <alternativeName>
        <fullName evidence="10">General secretion pathway protein H</fullName>
    </alternativeName>
</protein>
<keyword evidence="4" id="KW-0488">Methylation</keyword>
<keyword evidence="6 11" id="KW-0812">Transmembrane</keyword>
<feature type="domain" description="General secretion pathway GspH" evidence="12">
    <location>
        <begin position="52"/>
        <end position="152"/>
    </location>
</feature>
<dbReference type="InterPro" id="IPR022346">
    <property type="entry name" value="T2SS_GspH"/>
</dbReference>
<dbReference type="Proteomes" id="UP001164374">
    <property type="component" value="Unassembled WGS sequence"/>
</dbReference>
<name>A0AAE3I4N5_9RALS</name>
<keyword evidence="7 11" id="KW-1133">Transmembrane helix</keyword>
<evidence type="ECO:0000313" key="13">
    <source>
        <dbReference type="EMBL" id="MCT7317097.1"/>
    </source>
</evidence>
<dbReference type="InterPro" id="IPR012902">
    <property type="entry name" value="N_methyl_site"/>
</dbReference>
<dbReference type="AlphaFoldDB" id="A0AAE3I4N5"/>
<evidence type="ECO:0000256" key="9">
    <source>
        <dbReference type="ARBA" id="ARBA00025772"/>
    </source>
</evidence>
<evidence type="ECO:0000256" key="2">
    <source>
        <dbReference type="ARBA" id="ARBA00021549"/>
    </source>
</evidence>
<dbReference type="SUPFAM" id="SSF54523">
    <property type="entry name" value="Pili subunits"/>
    <property type="match status" value="1"/>
</dbReference>